<evidence type="ECO:0000256" key="1">
    <source>
        <dbReference type="SAM" id="MobiDB-lite"/>
    </source>
</evidence>
<keyword evidence="3" id="KW-1185">Reference proteome</keyword>
<comment type="caution">
    <text evidence="2">The sequence shown here is derived from an EMBL/GenBank/DDBJ whole genome shotgun (WGS) entry which is preliminary data.</text>
</comment>
<proteinExistence type="predicted"/>
<sequence length="133" mass="14683">MAVVLTVERRFEVRGVQREPDLELAKHPVGSLAHSKIDSAAKKHNAPKLGMTSSWMTSEEATDLSKNTAPVGQKTAVGPKKTERCALRCISQILKEEPLAGPIRRMNTVECWVSLSGMSMMDLHHYCEVKLAV</sequence>
<dbReference type="AlphaFoldDB" id="A0A4Z2IN05"/>
<dbReference type="EMBL" id="SRLO01000070">
    <property type="protein sequence ID" value="TNN78864.1"/>
    <property type="molecule type" value="Genomic_DNA"/>
</dbReference>
<evidence type="ECO:0000313" key="3">
    <source>
        <dbReference type="Proteomes" id="UP000314294"/>
    </source>
</evidence>
<reference evidence="2 3" key="1">
    <citation type="submission" date="2019-03" db="EMBL/GenBank/DDBJ databases">
        <title>First draft genome of Liparis tanakae, snailfish: a comprehensive survey of snailfish specific genes.</title>
        <authorList>
            <person name="Kim W."/>
            <person name="Song I."/>
            <person name="Jeong J.-H."/>
            <person name="Kim D."/>
            <person name="Kim S."/>
            <person name="Ryu S."/>
            <person name="Song J.Y."/>
            <person name="Lee S.K."/>
        </authorList>
    </citation>
    <scope>NUCLEOTIDE SEQUENCE [LARGE SCALE GENOMIC DNA]</scope>
    <source>
        <tissue evidence="2">Muscle</tissue>
    </source>
</reference>
<feature type="compositionally biased region" description="Polar residues" evidence="1">
    <location>
        <begin position="51"/>
        <end position="70"/>
    </location>
</feature>
<organism evidence="2 3">
    <name type="scientific">Liparis tanakae</name>
    <name type="common">Tanaka's snailfish</name>
    <dbReference type="NCBI Taxonomy" id="230148"/>
    <lineage>
        <taxon>Eukaryota</taxon>
        <taxon>Metazoa</taxon>
        <taxon>Chordata</taxon>
        <taxon>Craniata</taxon>
        <taxon>Vertebrata</taxon>
        <taxon>Euteleostomi</taxon>
        <taxon>Actinopterygii</taxon>
        <taxon>Neopterygii</taxon>
        <taxon>Teleostei</taxon>
        <taxon>Neoteleostei</taxon>
        <taxon>Acanthomorphata</taxon>
        <taxon>Eupercaria</taxon>
        <taxon>Perciformes</taxon>
        <taxon>Cottioidei</taxon>
        <taxon>Cottales</taxon>
        <taxon>Liparidae</taxon>
        <taxon>Liparis</taxon>
    </lineage>
</organism>
<feature type="region of interest" description="Disordered" evidence="1">
    <location>
        <begin position="36"/>
        <end position="77"/>
    </location>
</feature>
<gene>
    <name evidence="2" type="ORF">EYF80_011034</name>
</gene>
<name>A0A4Z2IN05_9TELE</name>
<protein>
    <submittedName>
        <fullName evidence="2">Uncharacterized protein</fullName>
    </submittedName>
</protein>
<evidence type="ECO:0000313" key="2">
    <source>
        <dbReference type="EMBL" id="TNN78864.1"/>
    </source>
</evidence>
<accession>A0A4Z2IN05</accession>
<dbReference type="Proteomes" id="UP000314294">
    <property type="component" value="Unassembled WGS sequence"/>
</dbReference>